<dbReference type="GO" id="GO:0016740">
    <property type="term" value="F:transferase activity"/>
    <property type="evidence" value="ECO:0007669"/>
    <property type="project" value="UniProtKB-KW"/>
</dbReference>
<dbReference type="PANTHER" id="PTHR35897:SF1">
    <property type="entry name" value="METHYLTRANSFERASE AUSD"/>
    <property type="match status" value="1"/>
</dbReference>
<dbReference type="InterPro" id="IPR051654">
    <property type="entry name" value="Meroterpenoid_MTases"/>
</dbReference>
<comment type="pathway">
    <text evidence="1">Secondary metabolite biosynthesis.</text>
</comment>
<keyword evidence="2" id="KW-0808">Transferase</keyword>
<dbReference type="InterPro" id="IPR029063">
    <property type="entry name" value="SAM-dependent_MTases_sf"/>
</dbReference>
<evidence type="ECO:0008006" key="7">
    <source>
        <dbReference type="Google" id="ProtNLM"/>
    </source>
</evidence>
<dbReference type="Gene3D" id="3.40.50.150">
    <property type="entry name" value="Vaccinia Virus protein VP39"/>
    <property type="match status" value="1"/>
</dbReference>
<dbReference type="OrthoDB" id="2094832at2759"/>
<evidence type="ECO:0000313" key="6">
    <source>
        <dbReference type="Proteomes" id="UP000235786"/>
    </source>
</evidence>
<organism evidence="5 6">
    <name type="scientific">Hyaloscypha variabilis (strain UAMH 11265 / GT02V1 / F)</name>
    <name type="common">Meliniomyces variabilis</name>
    <dbReference type="NCBI Taxonomy" id="1149755"/>
    <lineage>
        <taxon>Eukaryota</taxon>
        <taxon>Fungi</taxon>
        <taxon>Dikarya</taxon>
        <taxon>Ascomycota</taxon>
        <taxon>Pezizomycotina</taxon>
        <taxon>Leotiomycetes</taxon>
        <taxon>Helotiales</taxon>
        <taxon>Hyaloscyphaceae</taxon>
        <taxon>Hyaloscypha</taxon>
        <taxon>Hyaloscypha variabilis</taxon>
    </lineage>
</organism>
<gene>
    <name evidence="5" type="ORF">L207DRAFT_536296</name>
</gene>
<evidence type="ECO:0000256" key="1">
    <source>
        <dbReference type="ARBA" id="ARBA00005179"/>
    </source>
</evidence>
<accession>A0A2J6R1N7</accession>
<name>A0A2J6R1N7_HYAVF</name>
<dbReference type="PANTHER" id="PTHR35897">
    <property type="entry name" value="METHYLTRANSFERASE AUSD"/>
    <property type="match status" value="1"/>
</dbReference>
<dbReference type="SUPFAM" id="SSF53335">
    <property type="entry name" value="S-adenosyl-L-methionine-dependent methyltransferases"/>
    <property type="match status" value="1"/>
</dbReference>
<keyword evidence="6" id="KW-1185">Reference proteome</keyword>
<dbReference type="STRING" id="1149755.A0A2J6R1N7"/>
<sequence>MSADKPIPTVEVAQPAAGGTTKDVPWYIPDEDLPEVDPTALDIFVKYSHIPQSMVQAHVLKNREEAWKIFPFPCIGQMRFLDFSLAKMPSYDKILARLCDPTSPARLLDVGCCFGQDLRKLVVDGVPSERLVGLELEPKFLDLGFELFADRESFKGQMIAGNLFDESPDSPVAALAGSIDIAHAASFFHLFNWDEQINAAVHLVNLMRNVPGALVLGRQLGSSTGEERPAPTISNSKSFFHSPESFRALWVVISERTKTNWEVNAWLETPATHSKRADKDRWISKGVQLLYFEIHQTHIAENTEK</sequence>
<comment type="similarity">
    <text evidence="4">Belongs to the class I-like SAM-binding methyltransferase superfamily.</text>
</comment>
<dbReference type="Proteomes" id="UP000235786">
    <property type="component" value="Unassembled WGS sequence"/>
</dbReference>
<evidence type="ECO:0000256" key="2">
    <source>
        <dbReference type="ARBA" id="ARBA00022679"/>
    </source>
</evidence>
<dbReference type="EMBL" id="KZ613959">
    <property type="protein sequence ID" value="PMD32433.1"/>
    <property type="molecule type" value="Genomic_DNA"/>
</dbReference>
<evidence type="ECO:0000256" key="4">
    <source>
        <dbReference type="ARBA" id="ARBA00038314"/>
    </source>
</evidence>
<reference evidence="5 6" key="1">
    <citation type="submission" date="2016-04" db="EMBL/GenBank/DDBJ databases">
        <title>A degradative enzymes factory behind the ericoid mycorrhizal symbiosis.</title>
        <authorList>
            <consortium name="DOE Joint Genome Institute"/>
            <person name="Martino E."/>
            <person name="Morin E."/>
            <person name="Grelet G."/>
            <person name="Kuo A."/>
            <person name="Kohler A."/>
            <person name="Daghino S."/>
            <person name="Barry K."/>
            <person name="Choi C."/>
            <person name="Cichocki N."/>
            <person name="Clum A."/>
            <person name="Copeland A."/>
            <person name="Hainaut M."/>
            <person name="Haridas S."/>
            <person name="Labutti K."/>
            <person name="Lindquist E."/>
            <person name="Lipzen A."/>
            <person name="Khouja H.-R."/>
            <person name="Murat C."/>
            <person name="Ohm R."/>
            <person name="Olson A."/>
            <person name="Spatafora J."/>
            <person name="Veneault-Fourrey C."/>
            <person name="Henrissat B."/>
            <person name="Grigoriev I."/>
            <person name="Martin F."/>
            <person name="Perotto S."/>
        </authorList>
    </citation>
    <scope>NUCLEOTIDE SEQUENCE [LARGE SCALE GENOMIC DNA]</scope>
    <source>
        <strain evidence="5 6">F</strain>
    </source>
</reference>
<evidence type="ECO:0000313" key="5">
    <source>
        <dbReference type="EMBL" id="PMD32433.1"/>
    </source>
</evidence>
<dbReference type="AlphaFoldDB" id="A0A2J6R1N7"/>
<evidence type="ECO:0000256" key="3">
    <source>
        <dbReference type="ARBA" id="ARBA00022691"/>
    </source>
</evidence>
<keyword evidence="3" id="KW-0949">S-adenosyl-L-methionine</keyword>
<proteinExistence type="inferred from homology"/>
<protein>
    <recommendedName>
        <fullName evidence="7">Methyltransferase domain-containing protein</fullName>
    </recommendedName>
</protein>